<dbReference type="PROSITE" id="PS50089">
    <property type="entry name" value="ZF_RING_2"/>
    <property type="match status" value="1"/>
</dbReference>
<comment type="subcellular location">
    <subcellularLocation>
        <location evidence="2">Membrane</location>
        <topology evidence="2">Multi-pass membrane protein</topology>
    </subcellularLocation>
</comment>
<dbReference type="InterPro" id="IPR001841">
    <property type="entry name" value="Znf_RING"/>
</dbReference>
<evidence type="ECO:0000256" key="3">
    <source>
        <dbReference type="ARBA" id="ARBA00012483"/>
    </source>
</evidence>
<dbReference type="PANTHER" id="PTHR47355">
    <property type="entry name" value="E3 UBIQUITIN-PROTEIN LIGASE SPL2"/>
    <property type="match status" value="1"/>
</dbReference>
<dbReference type="GO" id="GO:0061630">
    <property type="term" value="F:ubiquitin protein ligase activity"/>
    <property type="evidence" value="ECO:0007669"/>
    <property type="project" value="UniProtKB-EC"/>
</dbReference>
<keyword evidence="9" id="KW-0862">Zinc</keyword>
<dbReference type="Proteomes" id="UP000015453">
    <property type="component" value="Unassembled WGS sequence"/>
</dbReference>
<evidence type="ECO:0000313" key="16">
    <source>
        <dbReference type="EMBL" id="EPS62392.1"/>
    </source>
</evidence>
<dbReference type="InterPro" id="IPR044247">
    <property type="entry name" value="SPL2-like"/>
</dbReference>
<evidence type="ECO:0000256" key="1">
    <source>
        <dbReference type="ARBA" id="ARBA00000900"/>
    </source>
</evidence>
<evidence type="ECO:0000313" key="17">
    <source>
        <dbReference type="Proteomes" id="UP000015453"/>
    </source>
</evidence>
<dbReference type="PANTHER" id="PTHR47355:SF1">
    <property type="entry name" value="E3 UBIQUITIN-PROTEIN LIGASE SPL2"/>
    <property type="match status" value="1"/>
</dbReference>
<keyword evidence="8" id="KW-0833">Ubl conjugation pathway</keyword>
<dbReference type="Pfam" id="PF13920">
    <property type="entry name" value="zf-C3HC4_3"/>
    <property type="match status" value="1"/>
</dbReference>
<comment type="caution">
    <text evidence="16">The sequence shown here is derived from an EMBL/GenBank/DDBJ whole genome shotgun (WGS) entry which is preliminary data.</text>
</comment>
<evidence type="ECO:0000256" key="14">
    <source>
        <dbReference type="SAM" id="Phobius"/>
    </source>
</evidence>
<evidence type="ECO:0000256" key="11">
    <source>
        <dbReference type="ARBA" id="ARBA00023136"/>
    </source>
</evidence>
<feature type="region of interest" description="Disordered" evidence="13">
    <location>
        <begin position="308"/>
        <end position="332"/>
    </location>
</feature>
<dbReference type="AlphaFoldDB" id="S8DRJ0"/>
<keyword evidence="11 14" id="KW-0472">Membrane</keyword>
<evidence type="ECO:0000256" key="5">
    <source>
        <dbReference type="ARBA" id="ARBA00022692"/>
    </source>
</evidence>
<proteinExistence type="predicted"/>
<keyword evidence="4" id="KW-0808">Transferase</keyword>
<feature type="transmembrane region" description="Helical" evidence="14">
    <location>
        <begin position="267"/>
        <end position="288"/>
    </location>
</feature>
<protein>
    <recommendedName>
        <fullName evidence="3">RING-type E3 ubiquitin transferase</fullName>
        <ecNumber evidence="3">2.3.2.27</ecNumber>
    </recommendedName>
</protein>
<keyword evidence="17" id="KW-1185">Reference proteome</keyword>
<dbReference type="GO" id="GO:0016020">
    <property type="term" value="C:membrane"/>
    <property type="evidence" value="ECO:0007669"/>
    <property type="project" value="UniProtKB-SubCell"/>
</dbReference>
<feature type="domain" description="RING-type" evidence="15">
    <location>
        <begin position="340"/>
        <end position="380"/>
    </location>
</feature>
<organism evidence="16 17">
    <name type="scientific">Genlisea aurea</name>
    <dbReference type="NCBI Taxonomy" id="192259"/>
    <lineage>
        <taxon>Eukaryota</taxon>
        <taxon>Viridiplantae</taxon>
        <taxon>Streptophyta</taxon>
        <taxon>Embryophyta</taxon>
        <taxon>Tracheophyta</taxon>
        <taxon>Spermatophyta</taxon>
        <taxon>Magnoliopsida</taxon>
        <taxon>eudicotyledons</taxon>
        <taxon>Gunneridae</taxon>
        <taxon>Pentapetalae</taxon>
        <taxon>asterids</taxon>
        <taxon>lamiids</taxon>
        <taxon>Lamiales</taxon>
        <taxon>Lentibulariaceae</taxon>
        <taxon>Genlisea</taxon>
    </lineage>
</organism>
<gene>
    <name evidence="16" type="ORF">M569_12398</name>
</gene>
<dbReference type="EC" id="2.3.2.27" evidence="3"/>
<evidence type="ECO:0000259" key="15">
    <source>
        <dbReference type="PROSITE" id="PS50089"/>
    </source>
</evidence>
<evidence type="ECO:0000256" key="7">
    <source>
        <dbReference type="ARBA" id="ARBA00022771"/>
    </source>
</evidence>
<evidence type="ECO:0000256" key="6">
    <source>
        <dbReference type="ARBA" id="ARBA00022723"/>
    </source>
</evidence>
<comment type="catalytic activity">
    <reaction evidence="1">
        <text>S-ubiquitinyl-[E2 ubiquitin-conjugating enzyme]-L-cysteine + [acceptor protein]-L-lysine = [E2 ubiquitin-conjugating enzyme]-L-cysteine + N(6)-ubiquitinyl-[acceptor protein]-L-lysine.</text>
        <dbReference type="EC" id="2.3.2.27"/>
    </reaction>
</comment>
<sequence>MAIMVQLALSADGAFLGVGLGYVAVRCVQKYIYLSSALSRIRKSPEVHASEVRSLIELRERMENESNSGSADDMFIVRGTVEAVEKGNRKDSRSINLLISPDSGERGVILEQSQTCIYAEWRRSFGWRWASRLWSLLPNTSTEKVSLSIRSVPFALVEHGNPSLSDSVVVNLDGSTHQLPLKTVYQDFRPTASSPYAFLCALSGLKFPIGLLYEEKILPVGKDVTAVGICHLKDGIPEIKSCKDLPFFLCELRQNEMVSGISMEMNILKWSGIVLGTVAVGIVGYSISRHWNRWKEWRQVRRSSSSSSSSSEEEAVVAADDSVAGDDESSSSNIGDGELCVVCLTRRRAAAFTPCGHLVCCQRCASAVERENSPLCPVCRQSVRSWVRIYVS</sequence>
<dbReference type="CDD" id="cd23145">
    <property type="entry name" value="RING-HC_SPL2-like"/>
    <property type="match status" value="1"/>
</dbReference>
<dbReference type="InterPro" id="IPR022170">
    <property type="entry name" value="MUL1-like"/>
</dbReference>
<dbReference type="GO" id="GO:0008270">
    <property type="term" value="F:zinc ion binding"/>
    <property type="evidence" value="ECO:0007669"/>
    <property type="project" value="UniProtKB-KW"/>
</dbReference>
<dbReference type="SMART" id="SM00184">
    <property type="entry name" value="RING"/>
    <property type="match status" value="1"/>
</dbReference>
<evidence type="ECO:0000256" key="2">
    <source>
        <dbReference type="ARBA" id="ARBA00004141"/>
    </source>
</evidence>
<dbReference type="OrthoDB" id="1711136at2759"/>
<dbReference type="SUPFAM" id="SSF57850">
    <property type="entry name" value="RING/U-box"/>
    <property type="match status" value="1"/>
</dbReference>
<keyword evidence="5 14" id="KW-0812">Transmembrane</keyword>
<keyword evidence="6" id="KW-0479">Metal-binding</keyword>
<evidence type="ECO:0000256" key="13">
    <source>
        <dbReference type="SAM" id="MobiDB-lite"/>
    </source>
</evidence>
<evidence type="ECO:0000256" key="4">
    <source>
        <dbReference type="ARBA" id="ARBA00022679"/>
    </source>
</evidence>
<dbReference type="Gene3D" id="3.30.40.10">
    <property type="entry name" value="Zinc/RING finger domain, C3HC4 (zinc finger)"/>
    <property type="match status" value="1"/>
</dbReference>
<evidence type="ECO:0000256" key="9">
    <source>
        <dbReference type="ARBA" id="ARBA00022833"/>
    </source>
</evidence>
<accession>S8DRJ0</accession>
<name>S8DRJ0_9LAMI</name>
<reference evidence="16 17" key="1">
    <citation type="journal article" date="2013" name="BMC Genomics">
        <title>The miniature genome of a carnivorous plant Genlisea aurea contains a low number of genes and short non-coding sequences.</title>
        <authorList>
            <person name="Leushkin E.V."/>
            <person name="Sutormin R.A."/>
            <person name="Nabieva E.R."/>
            <person name="Penin A.A."/>
            <person name="Kondrashov A.S."/>
            <person name="Logacheva M.D."/>
        </authorList>
    </citation>
    <scope>NUCLEOTIDE SEQUENCE [LARGE SCALE GENOMIC DNA]</scope>
</reference>
<feature type="compositionally biased region" description="Low complexity" evidence="13">
    <location>
        <begin position="308"/>
        <end position="322"/>
    </location>
</feature>
<keyword evidence="7 12" id="KW-0863">Zinc-finger</keyword>
<evidence type="ECO:0000256" key="12">
    <source>
        <dbReference type="PROSITE-ProRule" id="PRU00175"/>
    </source>
</evidence>
<evidence type="ECO:0000256" key="10">
    <source>
        <dbReference type="ARBA" id="ARBA00022989"/>
    </source>
</evidence>
<dbReference type="GO" id="GO:0016567">
    <property type="term" value="P:protein ubiquitination"/>
    <property type="evidence" value="ECO:0007669"/>
    <property type="project" value="InterPro"/>
</dbReference>
<keyword evidence="10 14" id="KW-1133">Transmembrane helix</keyword>
<evidence type="ECO:0000256" key="8">
    <source>
        <dbReference type="ARBA" id="ARBA00022786"/>
    </source>
</evidence>
<dbReference type="EMBL" id="AUSU01006173">
    <property type="protein sequence ID" value="EPS62392.1"/>
    <property type="molecule type" value="Genomic_DNA"/>
</dbReference>
<dbReference type="InterPro" id="IPR013083">
    <property type="entry name" value="Znf_RING/FYVE/PHD"/>
</dbReference>
<dbReference type="Pfam" id="PF12483">
    <property type="entry name" value="GIDE"/>
    <property type="match status" value="1"/>
</dbReference>